<reference evidence="4 5" key="1">
    <citation type="submission" date="2018-02" db="EMBL/GenBank/DDBJ databases">
        <title>Genomic Encyclopedia of Archaeal and Bacterial Type Strains, Phase II (KMG-II): from individual species to whole genera.</title>
        <authorList>
            <person name="Goeker M."/>
        </authorList>
    </citation>
    <scope>NUCLEOTIDE SEQUENCE [LARGE SCALE GENOMIC DNA]</scope>
    <source>
        <strain evidence="4 5">DSM 15099</strain>
    </source>
</reference>
<name>A0A2S6FYI3_9CLOT</name>
<feature type="domain" description="Deacetylase PdaC" evidence="3">
    <location>
        <begin position="159"/>
        <end position="264"/>
    </location>
</feature>
<dbReference type="STRING" id="37659.GCA_000703125_01457"/>
<dbReference type="OrthoDB" id="5637at2"/>
<evidence type="ECO:0000313" key="5">
    <source>
        <dbReference type="Proteomes" id="UP000239863"/>
    </source>
</evidence>
<dbReference type="Pfam" id="PF13739">
    <property type="entry name" value="PdaC"/>
    <property type="match status" value="1"/>
</dbReference>
<gene>
    <name evidence="4" type="ORF">BD821_10510</name>
</gene>
<accession>A0A2S6FYI3</accession>
<evidence type="ECO:0000259" key="3">
    <source>
        <dbReference type="Pfam" id="PF13739"/>
    </source>
</evidence>
<feature type="compositionally biased region" description="Basic and acidic residues" evidence="1">
    <location>
        <begin position="42"/>
        <end position="63"/>
    </location>
</feature>
<feature type="region of interest" description="Disordered" evidence="1">
    <location>
        <begin position="42"/>
        <end position="76"/>
    </location>
</feature>
<evidence type="ECO:0000259" key="2">
    <source>
        <dbReference type="Pfam" id="PF11738"/>
    </source>
</evidence>
<protein>
    <submittedName>
        <fullName evidence="4">Uncharacterized protein DUF4163</fullName>
    </submittedName>
</protein>
<dbReference type="Pfam" id="PF11738">
    <property type="entry name" value="DUF3298"/>
    <property type="match status" value="1"/>
</dbReference>
<dbReference type="InterPro" id="IPR037126">
    <property type="entry name" value="PdaC/RsiV-like_sf"/>
</dbReference>
<dbReference type="InterPro" id="IPR025303">
    <property type="entry name" value="PdaC"/>
</dbReference>
<feature type="domain" description="DUF3298" evidence="2">
    <location>
        <begin position="283"/>
        <end position="353"/>
    </location>
</feature>
<proteinExistence type="predicted"/>
<evidence type="ECO:0000256" key="1">
    <source>
        <dbReference type="SAM" id="MobiDB-lite"/>
    </source>
</evidence>
<sequence>MEKKPKILALIILIVGLLVFVYNKSISREGIGREGGVENGIEKSIENDMDTKKDKDKIKKDNPEEGSSNSNSNSLYEDLAEKSEKELWKETWKRSDKEMWEISDKETWSRLEKADNRRATSQCNAYKICIEGCENTPVNSPSKGKGVQIESKELNYSNNKVEVDIKFPKIQLKGQSTKEPKAQLPDIKEDIALKINKEIEDYTMAFKNKVEKGAAEYKKQCDKSGQDFNIQVAQSDYTVTYNSDDILSIVIEYYEYTGGAHGMTYKINFNYYIDTGERIKLSSLFKEDFNYKEHVDKAIKEAMDKTPEVYFEDKFQGINDDTSFYITKEGIVIYFPLYEIAPYSTGIPEFPISMQ</sequence>
<dbReference type="EMBL" id="PTIS01000005">
    <property type="protein sequence ID" value="PPK48632.1"/>
    <property type="molecule type" value="Genomic_DNA"/>
</dbReference>
<organism evidence="4 5">
    <name type="scientific">Clostridium algidicarnis DSM 15099</name>
    <dbReference type="NCBI Taxonomy" id="1121295"/>
    <lineage>
        <taxon>Bacteria</taxon>
        <taxon>Bacillati</taxon>
        <taxon>Bacillota</taxon>
        <taxon>Clostridia</taxon>
        <taxon>Eubacteriales</taxon>
        <taxon>Clostridiaceae</taxon>
        <taxon>Clostridium</taxon>
    </lineage>
</organism>
<dbReference type="Gene3D" id="3.30.565.40">
    <property type="entry name" value="Fervidobacterium nodosum Rt17-B1 like"/>
    <property type="match status" value="1"/>
</dbReference>
<evidence type="ECO:0000313" key="4">
    <source>
        <dbReference type="EMBL" id="PPK48632.1"/>
    </source>
</evidence>
<dbReference type="RefSeq" id="WP_104409589.1">
    <property type="nucleotide sequence ID" value="NZ_PTIS01000005.1"/>
</dbReference>
<dbReference type="AlphaFoldDB" id="A0A2S6FYI3"/>
<dbReference type="Proteomes" id="UP000239863">
    <property type="component" value="Unassembled WGS sequence"/>
</dbReference>
<comment type="caution">
    <text evidence="4">The sequence shown here is derived from an EMBL/GenBank/DDBJ whole genome shotgun (WGS) entry which is preliminary data.</text>
</comment>
<dbReference type="InterPro" id="IPR021729">
    <property type="entry name" value="DUF3298"/>
</dbReference>
<dbReference type="Gene3D" id="3.90.640.20">
    <property type="entry name" value="Heat-shock cognate protein, ATPase"/>
    <property type="match status" value="1"/>
</dbReference>